<dbReference type="Gene3D" id="3.40.50.1820">
    <property type="entry name" value="alpha/beta hydrolase"/>
    <property type="match status" value="1"/>
</dbReference>
<dbReference type="PANTHER" id="PTHR43139:SF25">
    <property type="entry name" value="ALPHA_BETA-HYDROLASES SUPERFAMILY PROTEIN"/>
    <property type="match status" value="1"/>
</dbReference>
<proteinExistence type="predicted"/>
<protein>
    <recommendedName>
        <fullName evidence="1">AB hydrolase-1 domain-containing protein</fullName>
    </recommendedName>
</protein>
<feature type="domain" description="AB hydrolase-1" evidence="1">
    <location>
        <begin position="50"/>
        <end position="176"/>
    </location>
</feature>
<sequence length="214" mass="24286">MAKRFSIAAARERCLRKQFLWAGLKSTTTDLGDGTIIHCWVPKNPTESKPNLLLIHGYGANSLWQFNNIVRPVARHFNLYVPDLNFFGWSWTTRPERTESFQAQCFARLMDGQGVRRMHVVGLSYGGFVGYSLAAQYKEKVDRLVLCCSGVTVEETDVEAGLLHVKSVDEFVNILLPQTAARAKDLIRYTFYKPIKGIPTFIFKDLVKVILPKT</sequence>
<accession>A0AA87ZBD8</accession>
<evidence type="ECO:0000259" key="1">
    <source>
        <dbReference type="Pfam" id="PF00561"/>
    </source>
</evidence>
<comment type="caution">
    <text evidence="2">The sequence shown here is derived from an EMBL/GenBank/DDBJ whole genome shotgun (WGS) entry which is preliminary data.</text>
</comment>
<evidence type="ECO:0000313" key="3">
    <source>
        <dbReference type="Proteomes" id="UP001187192"/>
    </source>
</evidence>
<dbReference type="SUPFAM" id="SSF53474">
    <property type="entry name" value="alpha/beta-Hydrolases"/>
    <property type="match status" value="1"/>
</dbReference>
<dbReference type="EMBL" id="BTGU01000004">
    <property type="protein sequence ID" value="GMN33824.1"/>
    <property type="molecule type" value="Genomic_DNA"/>
</dbReference>
<keyword evidence="3" id="KW-1185">Reference proteome</keyword>
<name>A0AA87ZBD8_FICCA</name>
<dbReference type="InterPro" id="IPR000073">
    <property type="entry name" value="AB_hydrolase_1"/>
</dbReference>
<dbReference type="Pfam" id="PF00561">
    <property type="entry name" value="Abhydrolase_1"/>
    <property type="match status" value="1"/>
</dbReference>
<organism evidence="2 3">
    <name type="scientific">Ficus carica</name>
    <name type="common">Common fig</name>
    <dbReference type="NCBI Taxonomy" id="3494"/>
    <lineage>
        <taxon>Eukaryota</taxon>
        <taxon>Viridiplantae</taxon>
        <taxon>Streptophyta</taxon>
        <taxon>Embryophyta</taxon>
        <taxon>Tracheophyta</taxon>
        <taxon>Spermatophyta</taxon>
        <taxon>Magnoliopsida</taxon>
        <taxon>eudicotyledons</taxon>
        <taxon>Gunneridae</taxon>
        <taxon>Pentapetalae</taxon>
        <taxon>rosids</taxon>
        <taxon>fabids</taxon>
        <taxon>Rosales</taxon>
        <taxon>Moraceae</taxon>
        <taxon>Ficeae</taxon>
        <taxon>Ficus</taxon>
    </lineage>
</organism>
<dbReference type="AlphaFoldDB" id="A0AA87ZBD8"/>
<dbReference type="InterPro" id="IPR029058">
    <property type="entry name" value="AB_hydrolase_fold"/>
</dbReference>
<dbReference type="PANTHER" id="PTHR43139">
    <property type="entry name" value="SI:DKEY-122A22.2"/>
    <property type="match status" value="1"/>
</dbReference>
<dbReference type="Proteomes" id="UP001187192">
    <property type="component" value="Unassembled WGS sequence"/>
</dbReference>
<reference evidence="2" key="1">
    <citation type="submission" date="2023-07" db="EMBL/GenBank/DDBJ databases">
        <title>draft genome sequence of fig (Ficus carica).</title>
        <authorList>
            <person name="Takahashi T."/>
            <person name="Nishimura K."/>
        </authorList>
    </citation>
    <scope>NUCLEOTIDE SEQUENCE</scope>
</reference>
<gene>
    <name evidence="2" type="ORF">TIFTF001_004356</name>
</gene>
<dbReference type="InterPro" id="IPR052370">
    <property type="entry name" value="Meta-cleavage_hydrolase"/>
</dbReference>
<evidence type="ECO:0000313" key="2">
    <source>
        <dbReference type="EMBL" id="GMN33824.1"/>
    </source>
</evidence>